<feature type="coiled-coil region" evidence="1">
    <location>
        <begin position="141"/>
        <end position="168"/>
    </location>
</feature>
<keyword evidence="4" id="KW-1185">Reference proteome</keyword>
<dbReference type="PANTHER" id="PTHR35796:SF3">
    <property type="entry name" value="BHLH DOMAIN-CONTAINING PROTEIN"/>
    <property type="match status" value="1"/>
</dbReference>
<dbReference type="EnsemblProtists" id="PYU1_T001381">
    <property type="protein sequence ID" value="PYU1_T001381"/>
    <property type="gene ID" value="PYU1_G001381"/>
</dbReference>
<keyword evidence="1" id="KW-0175">Coiled coil</keyword>
<evidence type="ECO:0000313" key="3">
    <source>
        <dbReference type="EnsemblProtists" id="PYU1_T001381"/>
    </source>
</evidence>
<proteinExistence type="predicted"/>
<feature type="region of interest" description="Disordered" evidence="2">
    <location>
        <begin position="92"/>
        <end position="141"/>
    </location>
</feature>
<reference evidence="3" key="3">
    <citation type="submission" date="2015-02" db="UniProtKB">
        <authorList>
            <consortium name="EnsemblProtists"/>
        </authorList>
    </citation>
    <scope>IDENTIFICATION</scope>
    <source>
        <strain evidence="3">DAOM BR144</strain>
    </source>
</reference>
<organism evidence="3 4">
    <name type="scientific">Globisporangium ultimum (strain ATCC 200006 / CBS 805.95 / DAOM BR144)</name>
    <name type="common">Pythium ultimum</name>
    <dbReference type="NCBI Taxonomy" id="431595"/>
    <lineage>
        <taxon>Eukaryota</taxon>
        <taxon>Sar</taxon>
        <taxon>Stramenopiles</taxon>
        <taxon>Oomycota</taxon>
        <taxon>Peronosporomycetes</taxon>
        <taxon>Pythiales</taxon>
        <taxon>Pythiaceae</taxon>
        <taxon>Globisporangium</taxon>
    </lineage>
</organism>
<name>K3W8U0_GLOUD</name>
<dbReference type="VEuPathDB" id="FungiDB:PYU1_G001381"/>
<feature type="compositionally biased region" description="Polar residues" evidence="2">
    <location>
        <begin position="92"/>
        <end position="117"/>
    </location>
</feature>
<reference evidence="4" key="1">
    <citation type="journal article" date="2010" name="Genome Biol.">
        <title>Genome sequence of the necrotrophic plant pathogen Pythium ultimum reveals original pathogenicity mechanisms and effector repertoire.</title>
        <authorList>
            <person name="Levesque C.A."/>
            <person name="Brouwer H."/>
            <person name="Cano L."/>
            <person name="Hamilton J.P."/>
            <person name="Holt C."/>
            <person name="Huitema E."/>
            <person name="Raffaele S."/>
            <person name="Robideau G.P."/>
            <person name="Thines M."/>
            <person name="Win J."/>
            <person name="Zerillo M.M."/>
            <person name="Beakes G.W."/>
            <person name="Boore J.L."/>
            <person name="Busam D."/>
            <person name="Dumas B."/>
            <person name="Ferriera S."/>
            <person name="Fuerstenberg S.I."/>
            <person name="Gachon C.M."/>
            <person name="Gaulin E."/>
            <person name="Govers F."/>
            <person name="Grenville-Briggs L."/>
            <person name="Horner N."/>
            <person name="Hostetler J."/>
            <person name="Jiang R.H."/>
            <person name="Johnson J."/>
            <person name="Krajaejun T."/>
            <person name="Lin H."/>
            <person name="Meijer H.J."/>
            <person name="Moore B."/>
            <person name="Morris P."/>
            <person name="Phuntmart V."/>
            <person name="Puiu D."/>
            <person name="Shetty J."/>
            <person name="Stajich J.E."/>
            <person name="Tripathy S."/>
            <person name="Wawra S."/>
            <person name="van West P."/>
            <person name="Whitty B.R."/>
            <person name="Coutinho P.M."/>
            <person name="Henrissat B."/>
            <person name="Martin F."/>
            <person name="Thomas P.D."/>
            <person name="Tyler B.M."/>
            <person name="De Vries R.P."/>
            <person name="Kamoun S."/>
            <person name="Yandell M."/>
            <person name="Tisserat N."/>
            <person name="Buell C.R."/>
        </authorList>
    </citation>
    <scope>NUCLEOTIDE SEQUENCE</scope>
    <source>
        <strain evidence="4">DAOM:BR144</strain>
    </source>
</reference>
<sequence>MQLVTEDDESREALVAAISFIQSFTASENDEFNDNHESQYPVLLSHDDLIDIEEPSEDGSGERLMSLEELTESESDLLDQIERTIQSAGIDNDASASQLPSPSLIPTQSPAQHQAPSSKKAHSKKQIANKKPVRWDPNKSRNERKQELIYLRKKVSELEAQLNDAKTKKKLRTESSRTLSSPRPVASHALRFTIPITATQKSNRAVKSVWKEIAGRRNDECMLAERENIRLKLVLGDQVKIANSLQKLVHKNAQSQEFEKCFQRKRFSSLFPPTTERTDSQIFEDLLAGFENAYNEIDAVFGGRSEVPHLDTKIHTDQDAFLEVFANKLLPFDVCTTAAAVWNHFVSSEERAPYRFFSHAMLNKFHTTEDMVVDNYNMEMRANHTSAHFRASEILRRYVEKDRVVIVWRAFYEPVEFCGKPLTGVQFLEKGYIVVKRPITATGTLSLIQTCYFANPMFTSALVDDDNPVLGAVTDFMLNATAGNVAVSHQKVENALLKQAVAHADRAV</sequence>
<feature type="compositionally biased region" description="Basic residues" evidence="2">
    <location>
        <begin position="119"/>
        <end position="132"/>
    </location>
</feature>
<dbReference type="AlphaFoldDB" id="K3W8U0"/>
<dbReference type="eggNOG" id="ENOG502RAJG">
    <property type="taxonomic scope" value="Eukaryota"/>
</dbReference>
<evidence type="ECO:0000256" key="1">
    <source>
        <dbReference type="SAM" id="Coils"/>
    </source>
</evidence>
<dbReference type="EMBL" id="GL376626">
    <property type="status" value="NOT_ANNOTATED_CDS"/>
    <property type="molecule type" value="Genomic_DNA"/>
</dbReference>
<dbReference type="Proteomes" id="UP000019132">
    <property type="component" value="Unassembled WGS sequence"/>
</dbReference>
<protein>
    <recommendedName>
        <fullName evidence="5">START domain-containing protein</fullName>
    </recommendedName>
</protein>
<accession>K3W8U0</accession>
<evidence type="ECO:0000313" key="4">
    <source>
        <dbReference type="Proteomes" id="UP000019132"/>
    </source>
</evidence>
<dbReference type="InParanoid" id="K3W8U0"/>
<evidence type="ECO:0000256" key="2">
    <source>
        <dbReference type="SAM" id="MobiDB-lite"/>
    </source>
</evidence>
<dbReference type="HOGENOM" id="CLU_027764_2_2_1"/>
<dbReference type="PANTHER" id="PTHR35796">
    <property type="entry name" value="HYPOTHETICAL CYTOSOLIC PROTEIN"/>
    <property type="match status" value="1"/>
</dbReference>
<evidence type="ECO:0008006" key="5">
    <source>
        <dbReference type="Google" id="ProtNLM"/>
    </source>
</evidence>
<reference evidence="4" key="2">
    <citation type="submission" date="2010-04" db="EMBL/GenBank/DDBJ databases">
        <authorList>
            <person name="Buell R."/>
            <person name="Hamilton J."/>
            <person name="Hostetler J."/>
        </authorList>
    </citation>
    <scope>NUCLEOTIDE SEQUENCE [LARGE SCALE GENOMIC DNA]</scope>
    <source>
        <strain evidence="4">DAOM:BR144</strain>
    </source>
</reference>